<accession>A0A1E7EK41</accession>
<feature type="non-terminal residue" evidence="5">
    <location>
        <position position="84"/>
    </location>
</feature>
<evidence type="ECO:0000256" key="1">
    <source>
        <dbReference type="ARBA" id="ARBA00023125"/>
    </source>
</evidence>
<dbReference type="AlphaFoldDB" id="A0A1E7EK41"/>
<dbReference type="Gene3D" id="1.10.30.10">
    <property type="entry name" value="High mobility group box domain"/>
    <property type="match status" value="1"/>
</dbReference>
<dbReference type="InterPro" id="IPR009071">
    <property type="entry name" value="HMG_box_dom"/>
</dbReference>
<dbReference type="PROSITE" id="PS50118">
    <property type="entry name" value="HMG_BOX_2"/>
    <property type="match status" value="1"/>
</dbReference>
<dbReference type="PANTHER" id="PTHR48112:SF22">
    <property type="entry name" value="MITOCHONDRIAL TRANSCRIPTION FACTOR A, ISOFORM B"/>
    <property type="match status" value="1"/>
</dbReference>
<dbReference type="PANTHER" id="PTHR48112">
    <property type="entry name" value="HIGH MOBILITY GROUP PROTEIN DSP1"/>
    <property type="match status" value="1"/>
</dbReference>
<feature type="DNA-binding region" description="HMG box" evidence="2">
    <location>
        <begin position="1"/>
        <end position="47"/>
    </location>
</feature>
<sequence>GQKISTTEVAKLVSKAWKALHEDERLEWEEIAKQDRRRYEREKLMYKGPWKLPVASEKKKRNSKDPLAPKIPPSAFLSFSNSNR</sequence>
<dbReference type="InterPro" id="IPR050342">
    <property type="entry name" value="HMGB"/>
</dbReference>
<evidence type="ECO:0000256" key="2">
    <source>
        <dbReference type="PROSITE-ProRule" id="PRU00267"/>
    </source>
</evidence>
<dbReference type="Proteomes" id="UP000095751">
    <property type="component" value="Unassembled WGS sequence"/>
</dbReference>
<dbReference type="GO" id="GO:0005634">
    <property type="term" value="C:nucleus"/>
    <property type="evidence" value="ECO:0007669"/>
    <property type="project" value="UniProtKB-UniRule"/>
</dbReference>
<dbReference type="InParanoid" id="A0A1E7EK41"/>
<dbReference type="OrthoDB" id="1919336at2759"/>
<evidence type="ECO:0000313" key="5">
    <source>
        <dbReference type="EMBL" id="OEU06299.1"/>
    </source>
</evidence>
<dbReference type="InterPro" id="IPR036910">
    <property type="entry name" value="HMG_box_dom_sf"/>
</dbReference>
<proteinExistence type="predicted"/>
<evidence type="ECO:0000256" key="3">
    <source>
        <dbReference type="SAM" id="MobiDB-lite"/>
    </source>
</evidence>
<keyword evidence="6" id="KW-1185">Reference proteome</keyword>
<dbReference type="KEGG" id="fcy:FRACYDRAFT_144288"/>
<feature type="region of interest" description="Disordered" evidence="3">
    <location>
        <begin position="55"/>
        <end position="84"/>
    </location>
</feature>
<dbReference type="EMBL" id="KV784416">
    <property type="protein sequence ID" value="OEU06299.1"/>
    <property type="molecule type" value="Genomic_DNA"/>
</dbReference>
<keyword evidence="1 2" id="KW-0238">DNA-binding</keyword>
<dbReference type="Pfam" id="PF09011">
    <property type="entry name" value="HMG_box_2"/>
    <property type="match status" value="1"/>
</dbReference>
<reference evidence="5 6" key="1">
    <citation type="submission" date="2016-09" db="EMBL/GenBank/DDBJ databases">
        <title>Extensive genetic diversity and differential bi-allelic expression allows diatom success in the polar Southern Ocean.</title>
        <authorList>
            <consortium name="DOE Joint Genome Institute"/>
            <person name="Mock T."/>
            <person name="Otillar R.P."/>
            <person name="Strauss J."/>
            <person name="Dupont C."/>
            <person name="Frickenhaus S."/>
            <person name="Maumus F."/>
            <person name="Mcmullan M."/>
            <person name="Sanges R."/>
            <person name="Schmutz J."/>
            <person name="Toseland A."/>
            <person name="Valas R."/>
            <person name="Veluchamy A."/>
            <person name="Ward B.J."/>
            <person name="Allen A."/>
            <person name="Barry K."/>
            <person name="Falciatore A."/>
            <person name="Ferrante M."/>
            <person name="Fortunato A.E."/>
            <person name="Gloeckner G."/>
            <person name="Gruber A."/>
            <person name="Hipkin R."/>
            <person name="Janech M."/>
            <person name="Kroth P."/>
            <person name="Leese F."/>
            <person name="Lindquist E."/>
            <person name="Lyon B.R."/>
            <person name="Martin J."/>
            <person name="Mayer C."/>
            <person name="Parker M."/>
            <person name="Quesneville H."/>
            <person name="Raymond J."/>
            <person name="Uhlig C."/>
            <person name="Valentin K.U."/>
            <person name="Worden A.Z."/>
            <person name="Armbrust E.V."/>
            <person name="Bowler C."/>
            <person name="Green B."/>
            <person name="Moulton V."/>
            <person name="Van Oosterhout C."/>
            <person name="Grigoriev I."/>
        </authorList>
    </citation>
    <scope>NUCLEOTIDE SEQUENCE [LARGE SCALE GENOMIC DNA]</scope>
    <source>
        <strain evidence="5 6">CCMP1102</strain>
    </source>
</reference>
<feature type="domain" description="HMG box" evidence="4">
    <location>
        <begin position="1"/>
        <end position="47"/>
    </location>
</feature>
<feature type="non-terminal residue" evidence="5">
    <location>
        <position position="1"/>
    </location>
</feature>
<dbReference type="CDD" id="cd00084">
    <property type="entry name" value="HMG-box_SF"/>
    <property type="match status" value="1"/>
</dbReference>
<keyword evidence="2" id="KW-0539">Nucleus</keyword>
<name>A0A1E7EK41_9STRA</name>
<dbReference type="GO" id="GO:0003677">
    <property type="term" value="F:DNA binding"/>
    <property type="evidence" value="ECO:0007669"/>
    <property type="project" value="UniProtKB-UniRule"/>
</dbReference>
<dbReference type="SUPFAM" id="SSF47095">
    <property type="entry name" value="HMG-box"/>
    <property type="match status" value="1"/>
</dbReference>
<protein>
    <recommendedName>
        <fullName evidence="4">HMG box domain-containing protein</fullName>
    </recommendedName>
</protein>
<evidence type="ECO:0000313" key="6">
    <source>
        <dbReference type="Proteomes" id="UP000095751"/>
    </source>
</evidence>
<evidence type="ECO:0000259" key="4">
    <source>
        <dbReference type="PROSITE" id="PS50118"/>
    </source>
</evidence>
<organism evidence="5 6">
    <name type="scientific">Fragilariopsis cylindrus CCMP1102</name>
    <dbReference type="NCBI Taxonomy" id="635003"/>
    <lineage>
        <taxon>Eukaryota</taxon>
        <taxon>Sar</taxon>
        <taxon>Stramenopiles</taxon>
        <taxon>Ochrophyta</taxon>
        <taxon>Bacillariophyta</taxon>
        <taxon>Bacillariophyceae</taxon>
        <taxon>Bacillariophycidae</taxon>
        <taxon>Bacillariales</taxon>
        <taxon>Bacillariaceae</taxon>
        <taxon>Fragilariopsis</taxon>
    </lineage>
</organism>
<gene>
    <name evidence="5" type="ORF">FRACYDRAFT_144288</name>
</gene>